<keyword evidence="1" id="KW-0051">Antiviral defense</keyword>
<sequence>MPRFLILRLDGPMQAWGTHTFEDLRPSNLYPTRSGLLGLLAACLGIERSDHAEQAALAASVEFSVRVDIAVDRPEHNRRIKKPGVKLPDFHTVMDARKVDGKVNKFPVVSRREYLFDAAFTVAVGARPNATVTLEVVADALRRPLYTPTLGRRACPPARPLLDSEIEAADGVLALRTSSAKDALIYSDSVESGQALRLRDVPLHSNKRQFGTRLVYLHRGVLCS</sequence>
<evidence type="ECO:0000256" key="1">
    <source>
        <dbReference type="ARBA" id="ARBA00023118"/>
    </source>
</evidence>
<reference evidence="2 3" key="1">
    <citation type="submission" date="2018-10" db="EMBL/GenBank/DDBJ databases">
        <authorList>
            <person name="Chen W.-M."/>
        </authorList>
    </citation>
    <scope>NUCLEOTIDE SEQUENCE [LARGE SCALE GENOMIC DNA]</scope>
    <source>
        <strain evidence="2 3">H-5</strain>
    </source>
</reference>
<evidence type="ECO:0000313" key="3">
    <source>
        <dbReference type="Proteomes" id="UP000275137"/>
    </source>
</evidence>
<dbReference type="NCBIfam" id="TIGR01868">
    <property type="entry name" value="casD_Cas5e"/>
    <property type="match status" value="1"/>
</dbReference>
<dbReference type="Proteomes" id="UP000275137">
    <property type="component" value="Unassembled WGS sequence"/>
</dbReference>
<gene>
    <name evidence="2" type="primary">cas5e</name>
    <name evidence="2" type="ORF">ED236_11370</name>
</gene>
<proteinExistence type="predicted"/>
<dbReference type="CDD" id="cd09756">
    <property type="entry name" value="Cas5_I-E"/>
    <property type="match status" value="1"/>
</dbReference>
<dbReference type="GO" id="GO:0043571">
    <property type="term" value="P:maintenance of CRISPR repeat elements"/>
    <property type="evidence" value="ECO:0007669"/>
    <property type="project" value="InterPro"/>
</dbReference>
<keyword evidence="3" id="KW-1185">Reference proteome</keyword>
<accession>A0A3N0UVN4</accession>
<name>A0A3N0UVN4_9PROT</name>
<evidence type="ECO:0000313" key="2">
    <source>
        <dbReference type="EMBL" id="ROH84513.1"/>
    </source>
</evidence>
<dbReference type="InterPro" id="IPR013422">
    <property type="entry name" value="CRISPR-assoc_prot_Cas5_N"/>
</dbReference>
<dbReference type="InterPro" id="IPR021124">
    <property type="entry name" value="CRISPR-assoc_prot_Cas5"/>
</dbReference>
<dbReference type="InterPro" id="IPR010147">
    <property type="entry name" value="CRISPR-assoc_prot_CasD"/>
</dbReference>
<dbReference type="Pfam" id="PF09704">
    <property type="entry name" value="Cas_Cas5d"/>
    <property type="match status" value="1"/>
</dbReference>
<dbReference type="AlphaFoldDB" id="A0A3N0UVN4"/>
<dbReference type="GO" id="GO:0003723">
    <property type="term" value="F:RNA binding"/>
    <property type="evidence" value="ECO:0007669"/>
    <property type="project" value="InterPro"/>
</dbReference>
<comment type="caution">
    <text evidence="2">The sequence shown here is derived from an EMBL/GenBank/DDBJ whole genome shotgun (WGS) entry which is preliminary data.</text>
</comment>
<dbReference type="EMBL" id="RJVP01000007">
    <property type="protein sequence ID" value="ROH84513.1"/>
    <property type="molecule type" value="Genomic_DNA"/>
</dbReference>
<dbReference type="GO" id="GO:0051607">
    <property type="term" value="P:defense response to virus"/>
    <property type="evidence" value="ECO:0007669"/>
    <property type="project" value="UniProtKB-KW"/>
</dbReference>
<dbReference type="Gene3D" id="3.30.70.2660">
    <property type="match status" value="1"/>
</dbReference>
<dbReference type="NCBIfam" id="TIGR02593">
    <property type="entry name" value="CRISPR_cas5"/>
    <property type="match status" value="1"/>
</dbReference>
<protein>
    <submittedName>
        <fullName evidence="2">Type I-E CRISPR-associated protein Cas5/CasD</fullName>
    </submittedName>
</protein>
<organism evidence="2 3">
    <name type="scientific">Pseudomethylobacillus aquaticus</name>
    <dbReference type="NCBI Taxonomy" id="2676064"/>
    <lineage>
        <taxon>Bacteria</taxon>
        <taxon>Pseudomonadati</taxon>
        <taxon>Pseudomonadota</taxon>
        <taxon>Betaproteobacteria</taxon>
        <taxon>Nitrosomonadales</taxon>
        <taxon>Methylophilaceae</taxon>
        <taxon>Pseudomethylobacillus</taxon>
    </lineage>
</organism>